<keyword evidence="2" id="KW-1185">Reference proteome</keyword>
<dbReference type="EMBL" id="BQNB010018809">
    <property type="protein sequence ID" value="GJT78514.1"/>
    <property type="molecule type" value="Genomic_DNA"/>
</dbReference>
<reference evidence="1" key="1">
    <citation type="journal article" date="2022" name="Int. J. Mol. Sci.">
        <title>Draft Genome of Tanacetum Coccineum: Genomic Comparison of Closely Related Tanacetum-Family Plants.</title>
        <authorList>
            <person name="Yamashiro T."/>
            <person name="Shiraishi A."/>
            <person name="Nakayama K."/>
            <person name="Satake H."/>
        </authorList>
    </citation>
    <scope>NUCLEOTIDE SEQUENCE</scope>
</reference>
<evidence type="ECO:0000313" key="2">
    <source>
        <dbReference type="Proteomes" id="UP001151760"/>
    </source>
</evidence>
<proteinExistence type="predicted"/>
<reference evidence="1" key="2">
    <citation type="submission" date="2022-01" db="EMBL/GenBank/DDBJ databases">
        <authorList>
            <person name="Yamashiro T."/>
            <person name="Shiraishi A."/>
            <person name="Satake H."/>
            <person name="Nakayama K."/>
        </authorList>
    </citation>
    <scope>NUCLEOTIDE SEQUENCE</scope>
</reference>
<sequence length="267" mass="30126">MSSSPHSTIVPADSDTEDAFSSMNILNYFPASPGNISPNSSDDFTKYLLDILFFPPLHDDPYVQTYDAIQPPKDNIALPAIVPPPMFDSRDFYPPKNISSPKDTKTPVESTTQVSLSSSMESLSPIRSTTSPPDYLFDEFIFAELDNLLWIISRPLGSEPILEEPKESETCLQHLQHQLIIRSYLVHCDCGIAEPWQHKLLPWYIPTIQLETLDPREIRSKQDGNYKEFISCQLSTSMARKELLTSSAGLNLLNWCFLVASVPRKTE</sequence>
<evidence type="ECO:0000313" key="1">
    <source>
        <dbReference type="EMBL" id="GJT78514.1"/>
    </source>
</evidence>
<gene>
    <name evidence="1" type="ORF">Tco_1045239</name>
</gene>
<protein>
    <submittedName>
        <fullName evidence="1">Uncharacterized protein</fullName>
    </submittedName>
</protein>
<comment type="caution">
    <text evidence="1">The sequence shown here is derived from an EMBL/GenBank/DDBJ whole genome shotgun (WGS) entry which is preliminary data.</text>
</comment>
<name>A0ABQ5GT96_9ASTR</name>
<accession>A0ABQ5GT96</accession>
<dbReference type="Proteomes" id="UP001151760">
    <property type="component" value="Unassembled WGS sequence"/>
</dbReference>
<organism evidence="1 2">
    <name type="scientific">Tanacetum coccineum</name>
    <dbReference type="NCBI Taxonomy" id="301880"/>
    <lineage>
        <taxon>Eukaryota</taxon>
        <taxon>Viridiplantae</taxon>
        <taxon>Streptophyta</taxon>
        <taxon>Embryophyta</taxon>
        <taxon>Tracheophyta</taxon>
        <taxon>Spermatophyta</taxon>
        <taxon>Magnoliopsida</taxon>
        <taxon>eudicotyledons</taxon>
        <taxon>Gunneridae</taxon>
        <taxon>Pentapetalae</taxon>
        <taxon>asterids</taxon>
        <taxon>campanulids</taxon>
        <taxon>Asterales</taxon>
        <taxon>Asteraceae</taxon>
        <taxon>Asteroideae</taxon>
        <taxon>Anthemideae</taxon>
        <taxon>Anthemidinae</taxon>
        <taxon>Tanacetum</taxon>
    </lineage>
</organism>